<dbReference type="FunFam" id="2.20.100.10:FF:000019">
    <property type="entry name" value="Thrombospondin type 1 domain containing 7A"/>
    <property type="match status" value="1"/>
</dbReference>
<keyword evidence="3" id="KW-0325">Glycoprotein</keyword>
<feature type="region of interest" description="Disordered" evidence="4">
    <location>
        <begin position="1869"/>
        <end position="1902"/>
    </location>
</feature>
<keyword evidence="5" id="KW-0812">Transmembrane</keyword>
<feature type="compositionally biased region" description="Basic and acidic residues" evidence="4">
    <location>
        <begin position="1766"/>
        <end position="1784"/>
    </location>
</feature>
<feature type="region of interest" description="Disordered" evidence="4">
    <location>
        <begin position="1766"/>
        <end position="1786"/>
    </location>
</feature>
<keyword evidence="2" id="KW-1015">Disulfide bond</keyword>
<feature type="domain" description="Spondin-like TSP1" evidence="7">
    <location>
        <begin position="678"/>
        <end position="734"/>
    </location>
</feature>
<dbReference type="InterPro" id="IPR036383">
    <property type="entry name" value="TSP1_rpt_sf"/>
</dbReference>
<feature type="domain" description="Spondin-like TSP1" evidence="7">
    <location>
        <begin position="948"/>
        <end position="992"/>
    </location>
</feature>
<protein>
    <recommendedName>
        <fullName evidence="7">Spondin-like TSP1 domain-containing protein</fullName>
    </recommendedName>
</protein>
<name>A0A8S3T2E8_MYTED</name>
<evidence type="ECO:0000256" key="1">
    <source>
        <dbReference type="ARBA" id="ARBA00022729"/>
    </source>
</evidence>
<dbReference type="PANTHER" id="PTHR11311:SF30">
    <property type="entry name" value="SPONDIN-LIKE TSP1 DOMAIN-CONTAINING PROTEIN"/>
    <property type="match status" value="1"/>
</dbReference>
<accession>A0A8S3T2E8</accession>
<feature type="domain" description="Spondin-like TSP1" evidence="7">
    <location>
        <begin position="1184"/>
        <end position="1236"/>
    </location>
</feature>
<evidence type="ECO:0000256" key="4">
    <source>
        <dbReference type="SAM" id="MobiDB-lite"/>
    </source>
</evidence>
<organism evidence="8 9">
    <name type="scientific">Mytilus edulis</name>
    <name type="common">Blue mussel</name>
    <dbReference type="NCBI Taxonomy" id="6550"/>
    <lineage>
        <taxon>Eukaryota</taxon>
        <taxon>Metazoa</taxon>
        <taxon>Spiralia</taxon>
        <taxon>Lophotrochozoa</taxon>
        <taxon>Mollusca</taxon>
        <taxon>Bivalvia</taxon>
        <taxon>Autobranchia</taxon>
        <taxon>Pteriomorphia</taxon>
        <taxon>Mytilida</taxon>
        <taxon>Mytiloidea</taxon>
        <taxon>Mytilidae</taxon>
        <taxon>Mytilinae</taxon>
        <taxon>Mytilus</taxon>
    </lineage>
</organism>
<keyword evidence="5" id="KW-0472">Membrane</keyword>
<feature type="signal peptide" evidence="6">
    <location>
        <begin position="1"/>
        <end position="29"/>
    </location>
</feature>
<dbReference type="SUPFAM" id="SSF82895">
    <property type="entry name" value="TSP-1 type 1 repeat"/>
    <property type="match status" value="7"/>
</dbReference>
<proteinExistence type="predicted"/>
<sequence length="1939" mass="218924">MEYGILTGTASDIRHFFLVVTCLVSLSAAQYSWRPGEWSSCDASECGLNGQQDRYVSCMFQDRNGQLSYAEEENCRYLPRPISQQMCNKKCTDQYQVTWAADTWGRCQLLPSVKTCARGMGIRYRNVTCVIKSDGKLQDDSICAGYETKPATSESCDLQCKQDCIVTPYGPWSSCDKCEKIAQTRTRIVVIPDDHGGKDCPPFSQIRPCNNCSNVYYIYLGRWSPCHTMDIPENFPTHSLIGREERRVSCIDSIGATVPYTRCKEHINLQGQIITDRQSCIIPQDCEISEWSPWQLVNSSCLLESGWTKPGLMKRERSVRKLSRGLGASCPPLVETTAVHGTSDKSRYCPRNKWLTSSWSKCLSVNGGLQCTTGMQHRKAICVEENESGDQKPVDDSLCTSPRPTISQLCSADCDWDCTVSLWSQWSDCTVTECEAYARKRRNNQKTGQRFRTREVLTRPGTNGEQCPHLSETQNCDPEPCYFWNTSSGPCSLSKFRYGESETCGVGIKQRTATCVDKKGMRVSDDLCSSWETRPEAQVLCEIPCRYDCVTSEWGEWSECPDICETEQDVSYRPNMRSRQKTILARHGPGGTECPGERELIENKPCPTVIECAVFIWHADPWGSCELEDRNRKCGRGRQTRGVHCYNRNNQLVQDEKCTQSVKPERTRVCMIPCPRDCTLTAWSDWSSCSASCFINKDNIPTRARQRFILQEPDNGGAPCPEVLQEVKQCIELPLCHQFQWKISNWSVCILAPTIYNCGKGLRARDIACMAQNGTDHPIEDCLKFLGPMPPIAEPCYMTCDRQCLFTDWSEWSHCIQGCSGHQFRSRELKGGQGVPDQCHNNNLYPTYQKRPCQLCESLKPTSMGEWSDCILEPVRHDYITNQPELTSSRGKRTRNTTSLDMGYICGTGKRIKVVACSNQGLGIESADKCNGAGYEEEVCLIPCPVDCEMSDWTTWSECPAKCGAGVQTRYRSIRRLPSAGGRQCPSLGASSKEVQTRLCHPECVRYVWKTKAWGTCIPHNQQICGNGTQTRHVSMDLQVQFLMMCVSCPPKMQHCYLYCLSDCVVSVWTTWTSCSKPCNHNDRQVRTREVLRYLNYNNCPEVRETKPCIKNDNCIEYYWEWSSWTTCLINNGMDNCGVGHKERYLICKNHFGHTVDSEFCEVDADPVSEPSVVSCEEVCDVDCLVSDWSTWSSCSNTCGLGVSQRERTIVEQFSRNGRPCPDIVKQKKPCFQQGCYSWTVSVWSNCTSQFGICGHGIQKRNISCMSEDGIALAPTKCSPDLHILIMQTERPCTVPCPGECVLTEWTEWNRCYLSREDFRTESYRSLGVQSRSRAVLAYPKLKNAPCPDKLWEKRHCVAEEGMYFEWRTTPWSDDQHRTVWCSRSDGLVVIGGCDIEKRPSNNLICEPVCPVQSHCNDTDICICHEGYVAQTNYRGILQACLEANVTVEKDAQETGQKKEGTSIWMYAVLAAGTVFIIFVALAFYNMSEHFRSGPRPREAEDEEAAEKLKTGTIESRRENGVEREHCPNVNTHLSAPTPTNTNYLYENSTTNALWVRASSKSVRSRVVRKFYSMLYFCGCSKHVHETDCKETYTAYVDNNVDNGSFKRVPEVDYSDKPTISNGSSVDIELTELPKKFTGNGSDSAISVQNSSNDSGRTIESYTSAAPTSNKRLKNKNSFDKQRSFDSYTIAECDGQETEDGNNIIQFVQLEHVPTNSEIYSPKSALSNDSKTNFFSFGGESEINDTEDDCQQCLFLDSGSGLFSVHHTDSDQESRRPSVHKSESDLSLVSEMNNLSKLLFSKQYNSEDSDSKDYNDEVIQEEKPLLGKKPKLQRQTKISDSDESQNKQKLLGNLDETDEGRISEINLNDLDINENESEARNKKGNRSKSEGQSDNFGRNDVSALSLEGRTDSYDTFKDLISHKCINGRKKNKLSKNTTV</sequence>
<feature type="region of interest" description="Disordered" evidence="4">
    <location>
        <begin position="1641"/>
        <end position="1677"/>
    </location>
</feature>
<dbReference type="PANTHER" id="PTHR11311">
    <property type="entry name" value="SPONDIN"/>
    <property type="match status" value="1"/>
</dbReference>
<evidence type="ECO:0000313" key="9">
    <source>
        <dbReference type="Proteomes" id="UP000683360"/>
    </source>
</evidence>
<keyword evidence="1 6" id="KW-0732">Signal</keyword>
<keyword evidence="5" id="KW-1133">Transmembrane helix</keyword>
<dbReference type="OrthoDB" id="5814848at2759"/>
<feature type="compositionally biased region" description="Basic and acidic residues" evidence="4">
    <location>
        <begin position="1837"/>
        <end position="1846"/>
    </location>
</feature>
<dbReference type="FunFam" id="2.20.100.10:FF:000017">
    <property type="entry name" value="Thrombospondin type 1 domain containing 7A"/>
    <property type="match status" value="1"/>
</dbReference>
<evidence type="ECO:0000256" key="2">
    <source>
        <dbReference type="ARBA" id="ARBA00023157"/>
    </source>
</evidence>
<keyword evidence="9" id="KW-1185">Reference proteome</keyword>
<dbReference type="InterPro" id="IPR044004">
    <property type="entry name" value="TSP1_spondin_dom"/>
</dbReference>
<feature type="compositionally biased region" description="Basic and acidic residues" evidence="4">
    <location>
        <begin position="1877"/>
        <end position="1891"/>
    </location>
</feature>
<gene>
    <name evidence="8" type="ORF">MEDL_37960</name>
</gene>
<dbReference type="PROSITE" id="PS50092">
    <property type="entry name" value="TSP1"/>
    <property type="match status" value="11"/>
</dbReference>
<dbReference type="EMBL" id="CAJPWZ010001819">
    <property type="protein sequence ID" value="CAG2224750.1"/>
    <property type="molecule type" value="Genomic_DNA"/>
</dbReference>
<dbReference type="Gene3D" id="2.20.100.10">
    <property type="entry name" value="Thrombospondin type-1 (TSP1) repeat"/>
    <property type="match status" value="10"/>
</dbReference>
<dbReference type="Proteomes" id="UP000683360">
    <property type="component" value="Unassembled WGS sequence"/>
</dbReference>
<dbReference type="InterPro" id="IPR051418">
    <property type="entry name" value="Spondin/Thrombospondin_T1"/>
</dbReference>
<evidence type="ECO:0000256" key="3">
    <source>
        <dbReference type="ARBA" id="ARBA00023180"/>
    </source>
</evidence>
<comment type="caution">
    <text evidence="8">The sequence shown here is derived from an EMBL/GenBank/DDBJ whole genome shotgun (WGS) entry which is preliminary data.</text>
</comment>
<dbReference type="Pfam" id="PF19028">
    <property type="entry name" value="TSP1_spondin"/>
    <property type="match status" value="3"/>
</dbReference>
<evidence type="ECO:0000259" key="7">
    <source>
        <dbReference type="Pfam" id="PF19028"/>
    </source>
</evidence>
<dbReference type="InterPro" id="IPR000884">
    <property type="entry name" value="TSP1_rpt"/>
</dbReference>
<feature type="chain" id="PRO_5035780036" description="Spondin-like TSP1 domain-containing protein" evidence="6">
    <location>
        <begin position="30"/>
        <end position="1939"/>
    </location>
</feature>
<dbReference type="Pfam" id="PF00090">
    <property type="entry name" value="TSP_1"/>
    <property type="match status" value="2"/>
</dbReference>
<dbReference type="SMART" id="SM00209">
    <property type="entry name" value="TSP1"/>
    <property type="match status" value="15"/>
</dbReference>
<feature type="region of interest" description="Disordered" evidence="4">
    <location>
        <begin position="1821"/>
        <end position="1857"/>
    </location>
</feature>
<evidence type="ECO:0000313" key="8">
    <source>
        <dbReference type="EMBL" id="CAG2224750.1"/>
    </source>
</evidence>
<reference evidence="8" key="1">
    <citation type="submission" date="2021-03" db="EMBL/GenBank/DDBJ databases">
        <authorList>
            <person name="Bekaert M."/>
        </authorList>
    </citation>
    <scope>NUCLEOTIDE SEQUENCE</scope>
</reference>
<evidence type="ECO:0000256" key="5">
    <source>
        <dbReference type="SAM" id="Phobius"/>
    </source>
</evidence>
<feature type="region of interest" description="Disordered" evidence="4">
    <location>
        <begin position="1492"/>
        <end position="1511"/>
    </location>
</feature>
<feature type="transmembrane region" description="Helical" evidence="5">
    <location>
        <begin position="1464"/>
        <end position="1485"/>
    </location>
</feature>
<evidence type="ECO:0000256" key="6">
    <source>
        <dbReference type="SAM" id="SignalP"/>
    </source>
</evidence>
<feature type="compositionally biased region" description="Polar residues" evidence="4">
    <location>
        <begin position="1641"/>
        <end position="1670"/>
    </location>
</feature>
<dbReference type="Pfam" id="PF19030">
    <property type="entry name" value="TSP1_ADAMTS"/>
    <property type="match status" value="4"/>
</dbReference>